<evidence type="ECO:0000313" key="2">
    <source>
        <dbReference type="EMBL" id="GKT28989.1"/>
    </source>
</evidence>
<protein>
    <submittedName>
        <fullName evidence="2">Uncharacterized protein</fullName>
    </submittedName>
</protein>
<feature type="region of interest" description="Disordered" evidence="1">
    <location>
        <begin position="1"/>
        <end position="21"/>
    </location>
</feature>
<feature type="non-terminal residue" evidence="2">
    <location>
        <position position="21"/>
    </location>
</feature>
<dbReference type="Proteomes" id="UP001057375">
    <property type="component" value="Unassembled WGS sequence"/>
</dbReference>
<sequence length="21" mass="2343">MTPFTIGLPSKDPHSGIRMEK</sequence>
<name>A0ABQ5K8W5_9EUKA</name>
<reference evidence="2" key="1">
    <citation type="submission" date="2022-03" db="EMBL/GenBank/DDBJ databases">
        <title>Draft genome sequence of Aduncisulcus paluster, a free-living microaerophilic Fornicata.</title>
        <authorList>
            <person name="Yuyama I."/>
            <person name="Kume K."/>
            <person name="Tamura T."/>
            <person name="Inagaki Y."/>
            <person name="Hashimoto T."/>
        </authorList>
    </citation>
    <scope>NUCLEOTIDE SEQUENCE</scope>
    <source>
        <strain evidence="2">NY0171</strain>
    </source>
</reference>
<comment type="caution">
    <text evidence="2">The sequence shown here is derived from an EMBL/GenBank/DDBJ whole genome shotgun (WGS) entry which is preliminary data.</text>
</comment>
<gene>
    <name evidence="2" type="ORF">ADUPG1_014063</name>
</gene>
<organism evidence="2 3">
    <name type="scientific">Aduncisulcus paluster</name>
    <dbReference type="NCBI Taxonomy" id="2918883"/>
    <lineage>
        <taxon>Eukaryota</taxon>
        <taxon>Metamonada</taxon>
        <taxon>Carpediemonas-like organisms</taxon>
        <taxon>Aduncisulcus</taxon>
    </lineage>
</organism>
<feature type="compositionally biased region" description="Basic and acidic residues" evidence="1">
    <location>
        <begin position="11"/>
        <end position="21"/>
    </location>
</feature>
<proteinExistence type="predicted"/>
<accession>A0ABQ5K8W5</accession>
<evidence type="ECO:0000256" key="1">
    <source>
        <dbReference type="SAM" id="MobiDB-lite"/>
    </source>
</evidence>
<evidence type="ECO:0000313" key="3">
    <source>
        <dbReference type="Proteomes" id="UP001057375"/>
    </source>
</evidence>
<dbReference type="EMBL" id="BQXS01013451">
    <property type="protein sequence ID" value="GKT28989.1"/>
    <property type="molecule type" value="Genomic_DNA"/>
</dbReference>
<keyword evidence="3" id="KW-1185">Reference proteome</keyword>